<evidence type="ECO:0000256" key="3">
    <source>
        <dbReference type="ARBA" id="ARBA00022741"/>
    </source>
</evidence>
<evidence type="ECO:0000256" key="1">
    <source>
        <dbReference type="ARBA" id="ARBA00022679"/>
    </source>
</evidence>
<comment type="catalytic activity">
    <reaction evidence="7">
        <text>L-tyrosyl-[protein] + ATP = O-(5'-adenylyl)-L-tyrosyl-[protein] + diphosphate</text>
        <dbReference type="Rhea" id="RHEA:54288"/>
        <dbReference type="Rhea" id="RHEA-COMP:10136"/>
        <dbReference type="Rhea" id="RHEA-COMP:13846"/>
        <dbReference type="ChEBI" id="CHEBI:30616"/>
        <dbReference type="ChEBI" id="CHEBI:33019"/>
        <dbReference type="ChEBI" id="CHEBI:46858"/>
        <dbReference type="ChEBI" id="CHEBI:83624"/>
        <dbReference type="EC" id="2.7.7.108"/>
    </reaction>
</comment>
<dbReference type="Gene3D" id="1.10.3290.10">
    <property type="entry name" value="Fido-like domain"/>
    <property type="match status" value="1"/>
</dbReference>
<dbReference type="AlphaFoldDB" id="A0A081BF26"/>
<dbReference type="eggNOG" id="COG2184">
    <property type="taxonomic scope" value="Bacteria"/>
</dbReference>
<proteinExistence type="predicted"/>
<dbReference type="EC" id="2.7.7.108" evidence="5"/>
<dbReference type="Proteomes" id="UP000028702">
    <property type="component" value="Unassembled WGS sequence"/>
</dbReference>
<protein>
    <recommendedName>
        <fullName evidence="5">protein adenylyltransferase</fullName>
        <ecNumber evidence="5">2.7.7.108</ecNumber>
    </recommendedName>
</protein>
<dbReference type="EMBL" id="BBIO01000023">
    <property type="protein sequence ID" value="GAK46644.1"/>
    <property type="molecule type" value="Genomic_DNA"/>
</dbReference>
<keyword evidence="3" id="KW-0547">Nucleotide-binding</keyword>
<keyword evidence="2" id="KW-0548">Nucleotidyltransferase</keyword>
<dbReference type="GO" id="GO:0051302">
    <property type="term" value="P:regulation of cell division"/>
    <property type="evidence" value="ECO:0007669"/>
    <property type="project" value="TreeGrafter"/>
</dbReference>
<evidence type="ECO:0000313" key="9">
    <source>
        <dbReference type="EMBL" id="GAK46644.1"/>
    </source>
</evidence>
<feature type="domain" description="Fido" evidence="8">
    <location>
        <begin position="52"/>
        <end position="189"/>
    </location>
</feature>
<dbReference type="InterPro" id="IPR036597">
    <property type="entry name" value="Fido-like_dom_sf"/>
</dbReference>
<dbReference type="SUPFAM" id="SSF140931">
    <property type="entry name" value="Fic-like"/>
    <property type="match status" value="1"/>
</dbReference>
<accession>A0A081BF26</accession>
<evidence type="ECO:0000256" key="6">
    <source>
        <dbReference type="ARBA" id="ARBA00047939"/>
    </source>
</evidence>
<organism evidence="9 10">
    <name type="scientific">Tepidicaulis marinus</name>
    <dbReference type="NCBI Taxonomy" id="1333998"/>
    <lineage>
        <taxon>Bacteria</taxon>
        <taxon>Pseudomonadati</taxon>
        <taxon>Pseudomonadota</taxon>
        <taxon>Alphaproteobacteria</taxon>
        <taxon>Hyphomicrobiales</taxon>
        <taxon>Parvibaculaceae</taxon>
        <taxon>Tepidicaulis</taxon>
    </lineage>
</organism>
<dbReference type="STRING" id="1333998.M2A_3143"/>
<dbReference type="RefSeq" id="WP_081875690.1">
    <property type="nucleotide sequence ID" value="NZ_BBIO01000023.1"/>
</dbReference>
<evidence type="ECO:0000256" key="7">
    <source>
        <dbReference type="ARBA" id="ARBA00048696"/>
    </source>
</evidence>
<evidence type="ECO:0000259" key="8">
    <source>
        <dbReference type="PROSITE" id="PS51459"/>
    </source>
</evidence>
<dbReference type="PANTHER" id="PTHR39560">
    <property type="entry name" value="PROTEIN ADENYLYLTRANSFERASE FIC-RELATED"/>
    <property type="match status" value="1"/>
</dbReference>
<keyword evidence="1" id="KW-0808">Transferase</keyword>
<reference evidence="9 10" key="1">
    <citation type="submission" date="2014-07" db="EMBL/GenBank/DDBJ databases">
        <title>Tepidicaulis marinum gen. nov., sp. nov., a novel marine bacterium denitrifying nitrate to nitrous oxide strictly under microaerobic conditions.</title>
        <authorList>
            <person name="Takeuchi M."/>
            <person name="Yamagishi T."/>
            <person name="Kamagata Y."/>
            <person name="Oshima K."/>
            <person name="Hattori M."/>
            <person name="Katayama T."/>
            <person name="Hanada S."/>
            <person name="Tamaki H."/>
            <person name="Marumo K."/>
            <person name="Maeda H."/>
            <person name="Nedachi M."/>
            <person name="Iwasaki W."/>
            <person name="Suwa Y."/>
            <person name="Sakata S."/>
        </authorList>
    </citation>
    <scope>NUCLEOTIDE SEQUENCE [LARGE SCALE GENOMIC DNA]</scope>
    <source>
        <strain evidence="9 10">MA2</strain>
    </source>
</reference>
<evidence type="ECO:0000256" key="4">
    <source>
        <dbReference type="ARBA" id="ARBA00022840"/>
    </source>
</evidence>
<dbReference type="InterPro" id="IPR003812">
    <property type="entry name" value="Fido"/>
</dbReference>
<keyword evidence="10" id="KW-1185">Reference proteome</keyword>
<evidence type="ECO:0000313" key="10">
    <source>
        <dbReference type="Proteomes" id="UP000028702"/>
    </source>
</evidence>
<sequence length="240" mass="26827">MTFDPFGDFKERGYLRNVERIKDPAVVKRVEAVSFRASIDDVLAHLKSKSEIGYQDVLDTHKKLFSSVYPWAGQSRTENAPGIAISKAGRDDLFAHPRDIQRAVEYALTQAADPKRVRERPGEIFGQLAHAHPFLEGNGRTILAVHSEITRRAGVSIDWARTNKQDYLRALTAELEQPGKGKLDEYLKPFVERKAATLEKTAEVLKEITAPSAALANTAKLLKAQQARVQAQKNEQGPER</sequence>
<name>A0A081BF26_9HYPH</name>
<evidence type="ECO:0000256" key="2">
    <source>
        <dbReference type="ARBA" id="ARBA00022695"/>
    </source>
</evidence>
<dbReference type="GO" id="GO:0005524">
    <property type="term" value="F:ATP binding"/>
    <property type="evidence" value="ECO:0007669"/>
    <property type="project" value="UniProtKB-KW"/>
</dbReference>
<comment type="caution">
    <text evidence="9">The sequence shown here is derived from an EMBL/GenBank/DDBJ whole genome shotgun (WGS) entry which is preliminary data.</text>
</comment>
<dbReference type="PROSITE" id="PS51459">
    <property type="entry name" value="FIDO"/>
    <property type="match status" value="1"/>
</dbReference>
<dbReference type="GO" id="GO:0070733">
    <property type="term" value="F:AMPylase activity"/>
    <property type="evidence" value="ECO:0007669"/>
    <property type="project" value="UniProtKB-EC"/>
</dbReference>
<comment type="catalytic activity">
    <reaction evidence="6">
        <text>L-threonyl-[protein] + ATP = 3-O-(5'-adenylyl)-L-threonyl-[protein] + diphosphate</text>
        <dbReference type="Rhea" id="RHEA:54292"/>
        <dbReference type="Rhea" id="RHEA-COMP:11060"/>
        <dbReference type="Rhea" id="RHEA-COMP:13847"/>
        <dbReference type="ChEBI" id="CHEBI:30013"/>
        <dbReference type="ChEBI" id="CHEBI:30616"/>
        <dbReference type="ChEBI" id="CHEBI:33019"/>
        <dbReference type="ChEBI" id="CHEBI:138113"/>
        <dbReference type="EC" id="2.7.7.108"/>
    </reaction>
</comment>
<dbReference type="Pfam" id="PF02661">
    <property type="entry name" value="Fic"/>
    <property type="match status" value="1"/>
</dbReference>
<evidence type="ECO:0000256" key="5">
    <source>
        <dbReference type="ARBA" id="ARBA00034531"/>
    </source>
</evidence>
<dbReference type="PANTHER" id="PTHR39560:SF1">
    <property type="entry name" value="PROTEIN ADENYLYLTRANSFERASE FIC-RELATED"/>
    <property type="match status" value="1"/>
</dbReference>
<gene>
    <name evidence="9" type="ORF">M2A_3143</name>
</gene>
<keyword evidence="4" id="KW-0067">ATP-binding</keyword>